<proteinExistence type="predicted"/>
<dbReference type="GO" id="GO:0010494">
    <property type="term" value="C:cytoplasmic stress granule"/>
    <property type="evidence" value="ECO:0007669"/>
    <property type="project" value="TreeGrafter"/>
</dbReference>
<dbReference type="Proteomes" id="UP000694546">
    <property type="component" value="Chromosome 4"/>
</dbReference>
<sequence>RLPGRGRPAAPRARREKERRGGLQKGRGQRREGLRAGAGRGERAPQRPPKERWVEESLALLRPPPAFPVQDSPAKLLPAVSYASKVKAGPAAADEEPAAIGVLLQNQWGLSFISEARPAPEGPEEQNQARRLMLNYPHLVDALEYHSRDSKRVVWYKDTVEQPA</sequence>
<dbReference type="Pfam" id="PF15293">
    <property type="entry name" value="NUFIP2"/>
    <property type="match status" value="1"/>
</dbReference>
<evidence type="ECO:0000313" key="3">
    <source>
        <dbReference type="Proteomes" id="UP000694546"/>
    </source>
</evidence>
<keyword evidence="3" id="KW-1185">Reference proteome</keyword>
<reference evidence="2" key="2">
    <citation type="submission" date="2025-09" db="UniProtKB">
        <authorList>
            <consortium name="Ensembl"/>
        </authorList>
    </citation>
    <scope>IDENTIFICATION</scope>
</reference>
<evidence type="ECO:0000256" key="1">
    <source>
        <dbReference type="SAM" id="MobiDB-lite"/>
    </source>
</evidence>
<name>A0A8C5FRH8_GADMO</name>
<dbReference type="GO" id="GO:0003723">
    <property type="term" value="F:RNA binding"/>
    <property type="evidence" value="ECO:0007669"/>
    <property type="project" value="InterPro"/>
</dbReference>
<evidence type="ECO:0000313" key="2">
    <source>
        <dbReference type="Ensembl" id="ENSGMOP00000056121.1"/>
    </source>
</evidence>
<dbReference type="PANTHER" id="PTHR28333">
    <property type="entry name" value="NUCLEAR FRAGILE X MENTAL RETARDATION-INTERACTING PROTEIN 2"/>
    <property type="match status" value="1"/>
</dbReference>
<feature type="compositionally biased region" description="Low complexity" evidence="1">
    <location>
        <begin position="1"/>
        <end position="11"/>
    </location>
</feature>
<feature type="compositionally biased region" description="Basic and acidic residues" evidence="1">
    <location>
        <begin position="29"/>
        <end position="55"/>
    </location>
</feature>
<feature type="region of interest" description="Disordered" evidence="1">
    <location>
        <begin position="1"/>
        <end position="55"/>
    </location>
</feature>
<protein>
    <submittedName>
        <fullName evidence="2">Si:ch211-214j24.10</fullName>
    </submittedName>
</protein>
<dbReference type="PANTHER" id="PTHR28333:SF1">
    <property type="entry name" value="SI:CH211-214J24.10"/>
    <property type="match status" value="1"/>
</dbReference>
<organism evidence="2 3">
    <name type="scientific">Gadus morhua</name>
    <name type="common">Atlantic cod</name>
    <dbReference type="NCBI Taxonomy" id="8049"/>
    <lineage>
        <taxon>Eukaryota</taxon>
        <taxon>Metazoa</taxon>
        <taxon>Chordata</taxon>
        <taxon>Craniata</taxon>
        <taxon>Vertebrata</taxon>
        <taxon>Euteleostomi</taxon>
        <taxon>Actinopterygii</taxon>
        <taxon>Neopterygii</taxon>
        <taxon>Teleostei</taxon>
        <taxon>Neoteleostei</taxon>
        <taxon>Acanthomorphata</taxon>
        <taxon>Zeiogadaria</taxon>
        <taxon>Gadariae</taxon>
        <taxon>Gadiformes</taxon>
        <taxon>Gadoidei</taxon>
        <taxon>Gadidae</taxon>
        <taxon>Gadus</taxon>
    </lineage>
</organism>
<accession>A0A8C5FRH8</accession>
<dbReference type="Ensembl" id="ENSGMOT00000038731.1">
    <property type="protein sequence ID" value="ENSGMOP00000056121.1"/>
    <property type="gene ID" value="ENSGMOG00000032825.1"/>
</dbReference>
<reference evidence="2" key="1">
    <citation type="submission" date="2025-08" db="UniProtKB">
        <authorList>
            <consortium name="Ensembl"/>
        </authorList>
    </citation>
    <scope>IDENTIFICATION</scope>
</reference>
<dbReference type="AlphaFoldDB" id="A0A8C5FRH8"/>
<dbReference type="InterPro" id="IPR032747">
    <property type="entry name" value="NUFIP2"/>
</dbReference>
<dbReference type="GO" id="GO:0005654">
    <property type="term" value="C:nucleoplasm"/>
    <property type="evidence" value="ECO:0007669"/>
    <property type="project" value="TreeGrafter"/>
</dbReference>
<dbReference type="GeneTree" id="ENSGT00390000009992"/>